<keyword evidence="2" id="KW-0472">Membrane</keyword>
<feature type="transmembrane region" description="Helical" evidence="2">
    <location>
        <begin position="253"/>
        <end position="281"/>
    </location>
</feature>
<dbReference type="EMBL" id="SJPT01000016">
    <property type="protein sequence ID" value="TWU14985.1"/>
    <property type="molecule type" value="Genomic_DNA"/>
</dbReference>
<accession>A0A5C6BSQ8</accession>
<evidence type="ECO:0000313" key="4">
    <source>
        <dbReference type="Proteomes" id="UP000316304"/>
    </source>
</evidence>
<feature type="region of interest" description="Disordered" evidence="1">
    <location>
        <begin position="39"/>
        <end position="88"/>
    </location>
</feature>
<comment type="caution">
    <text evidence="3">The sequence shown here is derived from an EMBL/GenBank/DDBJ whole genome shotgun (WGS) entry which is preliminary data.</text>
</comment>
<dbReference type="RefSeq" id="WP_146597418.1">
    <property type="nucleotide sequence ID" value="NZ_SJPT01000016.1"/>
</dbReference>
<dbReference type="AlphaFoldDB" id="A0A5C6BSQ8"/>
<dbReference type="Proteomes" id="UP000316304">
    <property type="component" value="Unassembled WGS sequence"/>
</dbReference>
<keyword evidence="2" id="KW-1133">Transmembrane helix</keyword>
<evidence type="ECO:0008006" key="5">
    <source>
        <dbReference type="Google" id="ProtNLM"/>
    </source>
</evidence>
<reference evidence="3 4" key="1">
    <citation type="submission" date="2019-02" db="EMBL/GenBank/DDBJ databases">
        <title>Deep-cultivation of Planctomycetes and their phenomic and genomic characterization uncovers novel biology.</title>
        <authorList>
            <person name="Wiegand S."/>
            <person name="Jogler M."/>
            <person name="Boedeker C."/>
            <person name="Pinto D."/>
            <person name="Vollmers J."/>
            <person name="Rivas-Marin E."/>
            <person name="Kohn T."/>
            <person name="Peeters S.H."/>
            <person name="Heuer A."/>
            <person name="Rast P."/>
            <person name="Oberbeckmann S."/>
            <person name="Bunk B."/>
            <person name="Jeske O."/>
            <person name="Meyerdierks A."/>
            <person name="Storesund J.E."/>
            <person name="Kallscheuer N."/>
            <person name="Luecker S."/>
            <person name="Lage O.M."/>
            <person name="Pohl T."/>
            <person name="Merkel B.J."/>
            <person name="Hornburger P."/>
            <person name="Mueller R.-W."/>
            <person name="Bruemmer F."/>
            <person name="Labrenz M."/>
            <person name="Spormann A.M."/>
            <person name="Op Den Camp H."/>
            <person name="Overmann J."/>
            <person name="Amann R."/>
            <person name="Jetten M.S.M."/>
            <person name="Mascher T."/>
            <person name="Medema M.H."/>
            <person name="Devos D.P."/>
            <person name="Kaster A.-K."/>
            <person name="Ovreas L."/>
            <person name="Rohde M."/>
            <person name="Galperin M.Y."/>
            <person name="Jogler C."/>
        </authorList>
    </citation>
    <scope>NUCLEOTIDE SEQUENCE [LARGE SCALE GENOMIC DNA]</scope>
    <source>
        <strain evidence="3 4">Pla52o</strain>
    </source>
</reference>
<keyword evidence="4" id="KW-1185">Reference proteome</keyword>
<feature type="transmembrane region" description="Helical" evidence="2">
    <location>
        <begin position="167"/>
        <end position="194"/>
    </location>
</feature>
<keyword evidence="2" id="KW-0812">Transmembrane</keyword>
<dbReference type="OrthoDB" id="286212at2"/>
<proteinExistence type="predicted"/>
<organism evidence="3 4">
    <name type="scientific">Novipirellula galeiformis</name>
    <dbReference type="NCBI Taxonomy" id="2528004"/>
    <lineage>
        <taxon>Bacteria</taxon>
        <taxon>Pseudomonadati</taxon>
        <taxon>Planctomycetota</taxon>
        <taxon>Planctomycetia</taxon>
        <taxon>Pirellulales</taxon>
        <taxon>Pirellulaceae</taxon>
        <taxon>Novipirellula</taxon>
    </lineage>
</organism>
<feature type="transmembrane region" description="Helical" evidence="2">
    <location>
        <begin position="135"/>
        <end position="161"/>
    </location>
</feature>
<sequence length="372" mass="38805">MSLHRQPCPACGRELELPADAIGRLAKCPACNATFRTGETAGDHNDTTPAAAPPVPPGPNPPLASDDNEHPFQAPISKSSETTGYSGGKTVNPYQATSFAEAPVTRMGEIEIVQRPIEDIVSPTLAIFTARWSPLILATLIILGVLLALIGIPFLLISVAVNAIGDAMAGLAILLLLPVLILVSCYTTVGFTRVSLAVARNEPSPLSLLLPPMNLVLRFIGGMLVLLLGLGLVSLLGGAVIVGVALIDGAEPLVAILMILASIAGFALTLVAQWLLWPWIFVVSDGKASALESLRIGCKITLSNKLTSALVVIIATVLSMAGSAACYVGQLVTTPLTMLLFAVGYLLLTRQAIDNPKATTPYLPPTNPPPAH</sequence>
<feature type="compositionally biased region" description="Pro residues" evidence="1">
    <location>
        <begin position="51"/>
        <end position="62"/>
    </location>
</feature>
<protein>
    <recommendedName>
        <fullName evidence="5">Glycerophosphoryl diester phosphodiesterase membrane domain-containing protein</fullName>
    </recommendedName>
</protein>
<feature type="transmembrane region" description="Helical" evidence="2">
    <location>
        <begin position="327"/>
        <end position="348"/>
    </location>
</feature>
<evidence type="ECO:0000256" key="2">
    <source>
        <dbReference type="SAM" id="Phobius"/>
    </source>
</evidence>
<evidence type="ECO:0000313" key="3">
    <source>
        <dbReference type="EMBL" id="TWU14985.1"/>
    </source>
</evidence>
<evidence type="ECO:0000256" key="1">
    <source>
        <dbReference type="SAM" id="MobiDB-lite"/>
    </source>
</evidence>
<name>A0A5C6BSQ8_9BACT</name>
<feature type="transmembrane region" description="Helical" evidence="2">
    <location>
        <begin position="215"/>
        <end position="247"/>
    </location>
</feature>
<gene>
    <name evidence="3" type="ORF">Pla52o_55220</name>
</gene>